<dbReference type="PROSITE" id="PS50102">
    <property type="entry name" value="RRM"/>
    <property type="match status" value="1"/>
</dbReference>
<feature type="region of interest" description="Disordered" evidence="3">
    <location>
        <begin position="290"/>
        <end position="314"/>
    </location>
</feature>
<evidence type="ECO:0000256" key="2">
    <source>
        <dbReference type="PROSITE-ProRule" id="PRU00176"/>
    </source>
</evidence>
<feature type="signal peptide" evidence="5">
    <location>
        <begin position="1"/>
        <end position="19"/>
    </location>
</feature>
<evidence type="ECO:0000256" key="5">
    <source>
        <dbReference type="SAM" id="SignalP"/>
    </source>
</evidence>
<evidence type="ECO:0000256" key="1">
    <source>
        <dbReference type="ARBA" id="ARBA00022884"/>
    </source>
</evidence>
<dbReference type="CDD" id="cd12550">
    <property type="entry name" value="RRM_II_PABPN1"/>
    <property type="match status" value="1"/>
</dbReference>
<dbReference type="InterPro" id="IPR012677">
    <property type="entry name" value="Nucleotide-bd_a/b_plait_sf"/>
</dbReference>
<keyword evidence="4" id="KW-0812">Transmembrane</keyword>
<evidence type="ECO:0000256" key="3">
    <source>
        <dbReference type="SAM" id="MobiDB-lite"/>
    </source>
</evidence>
<keyword evidence="8" id="KW-1185">Reference proteome</keyword>
<evidence type="ECO:0000256" key="4">
    <source>
        <dbReference type="SAM" id="Phobius"/>
    </source>
</evidence>
<dbReference type="SUPFAM" id="SSF54928">
    <property type="entry name" value="RNA-binding domain, RBD"/>
    <property type="match status" value="1"/>
</dbReference>
<gene>
    <name evidence="7" type="ORF">PSYICH_LOCUS13632</name>
</gene>
<feature type="chain" id="PRO_5040117864" description="RRM domain-containing protein" evidence="5">
    <location>
        <begin position="20"/>
        <end position="342"/>
    </location>
</feature>
<dbReference type="PANTHER" id="PTHR23236">
    <property type="entry name" value="EUKARYOTIC TRANSLATION INITIATION FACTOR 4B/4H"/>
    <property type="match status" value="1"/>
</dbReference>
<dbReference type="InterPro" id="IPR000504">
    <property type="entry name" value="RRM_dom"/>
</dbReference>
<dbReference type="PANTHER" id="PTHR23236:SF12">
    <property type="entry name" value="EUKARYOTIC INITIATION FACTOR 4B-RELATED"/>
    <property type="match status" value="1"/>
</dbReference>
<accession>A0A9P0DAZ8</accession>
<keyword evidence="5" id="KW-0732">Signal</keyword>
<keyword evidence="4" id="KW-1133">Transmembrane helix</keyword>
<evidence type="ECO:0000259" key="6">
    <source>
        <dbReference type="PROSITE" id="PS50102"/>
    </source>
</evidence>
<dbReference type="EMBL" id="OV651819">
    <property type="protein sequence ID" value="CAH1113590.1"/>
    <property type="molecule type" value="Genomic_DNA"/>
</dbReference>
<keyword evidence="1 2" id="KW-0694">RNA-binding</keyword>
<keyword evidence="4" id="KW-0472">Membrane</keyword>
<organism evidence="7 8">
    <name type="scientific">Psylliodes chrysocephalus</name>
    <dbReference type="NCBI Taxonomy" id="3402493"/>
    <lineage>
        <taxon>Eukaryota</taxon>
        <taxon>Metazoa</taxon>
        <taxon>Ecdysozoa</taxon>
        <taxon>Arthropoda</taxon>
        <taxon>Hexapoda</taxon>
        <taxon>Insecta</taxon>
        <taxon>Pterygota</taxon>
        <taxon>Neoptera</taxon>
        <taxon>Endopterygota</taxon>
        <taxon>Coleoptera</taxon>
        <taxon>Polyphaga</taxon>
        <taxon>Cucujiformia</taxon>
        <taxon>Chrysomeloidea</taxon>
        <taxon>Chrysomelidae</taxon>
        <taxon>Galerucinae</taxon>
        <taxon>Alticini</taxon>
        <taxon>Psylliodes</taxon>
    </lineage>
</organism>
<protein>
    <recommendedName>
        <fullName evidence="6">RRM domain-containing protein</fullName>
    </recommendedName>
</protein>
<evidence type="ECO:0000313" key="7">
    <source>
        <dbReference type="EMBL" id="CAH1113590.1"/>
    </source>
</evidence>
<dbReference type="Pfam" id="PF00076">
    <property type="entry name" value="RRM_1"/>
    <property type="match status" value="1"/>
</dbReference>
<dbReference type="GO" id="GO:0008143">
    <property type="term" value="F:poly(A) binding"/>
    <property type="evidence" value="ECO:0007669"/>
    <property type="project" value="TreeGrafter"/>
</dbReference>
<dbReference type="Gene3D" id="3.30.70.330">
    <property type="match status" value="1"/>
</dbReference>
<reference evidence="7" key="1">
    <citation type="submission" date="2022-01" db="EMBL/GenBank/DDBJ databases">
        <authorList>
            <person name="King R."/>
        </authorList>
    </citation>
    <scope>NUCLEOTIDE SEQUENCE</scope>
</reference>
<sequence>MALLKIVVLILCVSNEIIATKDQSKNGNSDIINVSSTIHSEESTNWSVGTNGTEETSDQILTNKNATTDINVNTSEIKEQHSSTNSLDLLYAKDSTTDTEVSEMLDIPGQVKYDLAPEHSQAIKDNGPIDTQILLLDHFYHINTEEKKFEESKTGGPLESSGLVPGKMVGLLAGVFLVISIAGYVVLVSWRKYLEKRYASPLNMSLEEKMEVDNRSVYVGNVDYGATAEELEQHFHGCGSINRVTILCNKYDGHPKGFAYIEFGDRDSVQTAMAMDESLFRGRQIKVMPKRTNRPGISSTNRPPRGRGSFRGTRGTVSRGFYAGYRPMRRPRGFRRGYFAPY</sequence>
<proteinExistence type="predicted"/>
<name>A0A9P0DAZ8_9CUCU</name>
<dbReference type="GO" id="GO:0005634">
    <property type="term" value="C:nucleus"/>
    <property type="evidence" value="ECO:0007669"/>
    <property type="project" value="TreeGrafter"/>
</dbReference>
<dbReference type="SMART" id="SM00360">
    <property type="entry name" value="RRM"/>
    <property type="match status" value="1"/>
</dbReference>
<feature type="transmembrane region" description="Helical" evidence="4">
    <location>
        <begin position="168"/>
        <end position="190"/>
    </location>
</feature>
<dbReference type="InterPro" id="IPR035979">
    <property type="entry name" value="RBD_domain_sf"/>
</dbReference>
<evidence type="ECO:0000313" key="8">
    <source>
        <dbReference type="Proteomes" id="UP001153636"/>
    </source>
</evidence>
<feature type="compositionally biased region" description="Low complexity" evidence="3">
    <location>
        <begin position="302"/>
        <end position="314"/>
    </location>
</feature>
<dbReference type="OrthoDB" id="4726at2759"/>
<dbReference type="AlphaFoldDB" id="A0A9P0DAZ8"/>
<dbReference type="Proteomes" id="UP001153636">
    <property type="component" value="Chromosome 7"/>
</dbReference>
<feature type="domain" description="RRM" evidence="6">
    <location>
        <begin position="215"/>
        <end position="292"/>
    </location>
</feature>